<accession>A0A7R9MVG2</accession>
<feature type="non-terminal residue" evidence="1">
    <location>
        <position position="116"/>
    </location>
</feature>
<protein>
    <submittedName>
        <fullName evidence="1">Uncharacterized protein</fullName>
    </submittedName>
</protein>
<name>A0A7R9MVG2_9ACAR</name>
<dbReference type="EMBL" id="CAJPVJ010056568">
    <property type="protein sequence ID" value="CAG2183724.1"/>
    <property type="molecule type" value="Genomic_DNA"/>
</dbReference>
<proteinExistence type="predicted"/>
<dbReference type="EMBL" id="OC971393">
    <property type="protein sequence ID" value="CAD7666923.1"/>
    <property type="molecule type" value="Genomic_DNA"/>
</dbReference>
<dbReference type="OrthoDB" id="6510671at2759"/>
<gene>
    <name evidence="1" type="ORF">ONB1V03_LOCUS23144</name>
</gene>
<dbReference type="Proteomes" id="UP000728032">
    <property type="component" value="Unassembled WGS sequence"/>
</dbReference>
<evidence type="ECO:0000313" key="1">
    <source>
        <dbReference type="EMBL" id="CAD7666923.1"/>
    </source>
</evidence>
<evidence type="ECO:0000313" key="2">
    <source>
        <dbReference type="Proteomes" id="UP000728032"/>
    </source>
</evidence>
<organism evidence="1">
    <name type="scientific">Oppiella nova</name>
    <dbReference type="NCBI Taxonomy" id="334625"/>
    <lineage>
        <taxon>Eukaryota</taxon>
        <taxon>Metazoa</taxon>
        <taxon>Ecdysozoa</taxon>
        <taxon>Arthropoda</taxon>
        <taxon>Chelicerata</taxon>
        <taxon>Arachnida</taxon>
        <taxon>Acari</taxon>
        <taxon>Acariformes</taxon>
        <taxon>Sarcoptiformes</taxon>
        <taxon>Oribatida</taxon>
        <taxon>Brachypylina</taxon>
        <taxon>Oppioidea</taxon>
        <taxon>Oppiidae</taxon>
        <taxon>Oppiella</taxon>
    </lineage>
</organism>
<dbReference type="AlphaFoldDB" id="A0A7R9MVG2"/>
<keyword evidence="2" id="KW-1185">Reference proteome</keyword>
<reference evidence="1" key="1">
    <citation type="submission" date="2020-11" db="EMBL/GenBank/DDBJ databases">
        <authorList>
            <person name="Tran Van P."/>
        </authorList>
    </citation>
    <scope>NUCLEOTIDE SEQUENCE</scope>
</reference>
<sequence length="116" mass="11931">MAIAANRVLLGTAVGLLSPLPKSTHTLIKTIANIDINTNHGIPDGQIDPLLAVTLSDLLGIDAGSGLTIPAGDVLFGAEGHWNSTACQTSYKLMSNGTLATLAELRGGLDGWNIGR</sequence>